<evidence type="ECO:0000256" key="1">
    <source>
        <dbReference type="SAM" id="Phobius"/>
    </source>
</evidence>
<name>A0ABP6Z7D8_9ACTN</name>
<feature type="transmembrane region" description="Helical" evidence="1">
    <location>
        <begin position="44"/>
        <end position="62"/>
    </location>
</feature>
<comment type="caution">
    <text evidence="2">The sequence shown here is derived from an EMBL/GenBank/DDBJ whole genome shotgun (WGS) entry which is preliminary data.</text>
</comment>
<proteinExistence type="predicted"/>
<accession>A0ABP6Z7D8</accession>
<feature type="transmembrane region" description="Helical" evidence="1">
    <location>
        <begin position="6"/>
        <end position="23"/>
    </location>
</feature>
<evidence type="ECO:0000313" key="3">
    <source>
        <dbReference type="Proteomes" id="UP001501222"/>
    </source>
</evidence>
<gene>
    <name evidence="2" type="ORF">GCM10022235_82810</name>
</gene>
<evidence type="ECO:0000313" key="2">
    <source>
        <dbReference type="EMBL" id="GAA3598460.1"/>
    </source>
</evidence>
<protein>
    <submittedName>
        <fullName evidence="2">DUF6338 family protein</fullName>
    </submittedName>
</protein>
<keyword evidence="1" id="KW-0812">Transmembrane</keyword>
<feature type="transmembrane region" description="Helical" evidence="1">
    <location>
        <begin position="82"/>
        <end position="101"/>
    </location>
</feature>
<keyword evidence="3" id="KW-1185">Reference proteome</keyword>
<sequence length="232" mass="25261">MSIPSTSTQLLILLLFVVPGFVYQGVRVNLRGRRPTDVDLSTRLVGAIVWSAIFGLTYLIIGGRTLVDAAGGTGALIHHPRLGAAIGLAGGFVLPAVLALFRLSDDHTAWLHEAKICRWFTNRLSYDPTPTAWDKAFQDRSPCFVRILTSQEKWIAGYYGENSYSSSFPEKHQLFLEYCYTVDADGRIGDPIPDSEGVVVACDSAISIELISLDSADQLTLENQAEGGQPDG</sequence>
<dbReference type="EMBL" id="BAABAA010000022">
    <property type="protein sequence ID" value="GAA3598460.1"/>
    <property type="molecule type" value="Genomic_DNA"/>
</dbReference>
<dbReference type="InterPro" id="IPR045919">
    <property type="entry name" value="DUF6338"/>
</dbReference>
<dbReference type="Proteomes" id="UP001501222">
    <property type="component" value="Unassembled WGS sequence"/>
</dbReference>
<dbReference type="RefSeq" id="WP_344850171.1">
    <property type="nucleotide sequence ID" value="NZ_BAABAA010000022.1"/>
</dbReference>
<keyword evidence="1" id="KW-0472">Membrane</keyword>
<reference evidence="3" key="1">
    <citation type="journal article" date="2019" name="Int. J. Syst. Evol. Microbiol.">
        <title>The Global Catalogue of Microorganisms (GCM) 10K type strain sequencing project: providing services to taxonomists for standard genome sequencing and annotation.</title>
        <authorList>
            <consortium name="The Broad Institute Genomics Platform"/>
            <consortium name="The Broad Institute Genome Sequencing Center for Infectious Disease"/>
            <person name="Wu L."/>
            <person name="Ma J."/>
        </authorList>
    </citation>
    <scope>NUCLEOTIDE SEQUENCE [LARGE SCALE GENOMIC DNA]</scope>
    <source>
        <strain evidence="3">JCM 16928</strain>
    </source>
</reference>
<dbReference type="Pfam" id="PF19865">
    <property type="entry name" value="DUF6338"/>
    <property type="match status" value="1"/>
</dbReference>
<keyword evidence="1" id="KW-1133">Transmembrane helix</keyword>
<organism evidence="2 3">
    <name type="scientific">Kribbella ginsengisoli</name>
    <dbReference type="NCBI Taxonomy" id="363865"/>
    <lineage>
        <taxon>Bacteria</taxon>
        <taxon>Bacillati</taxon>
        <taxon>Actinomycetota</taxon>
        <taxon>Actinomycetes</taxon>
        <taxon>Propionibacteriales</taxon>
        <taxon>Kribbellaceae</taxon>
        <taxon>Kribbella</taxon>
    </lineage>
</organism>